<dbReference type="Pfam" id="PF21226">
    <property type="entry name" value="MalQ_N"/>
    <property type="match status" value="1"/>
</dbReference>
<comment type="catalytic activity">
    <reaction evidence="1 10">
        <text>Transfers a segment of a (1-&gt;4)-alpha-D-glucan to a new position in an acceptor, which may be glucose or a (1-&gt;4)-alpha-D-glucan.</text>
        <dbReference type="EC" id="2.4.1.25"/>
    </reaction>
</comment>
<dbReference type="GO" id="GO:0005975">
    <property type="term" value="P:carbohydrate metabolic process"/>
    <property type="evidence" value="ECO:0007669"/>
    <property type="project" value="InterPro"/>
</dbReference>
<evidence type="ECO:0000313" key="13">
    <source>
        <dbReference type="Proteomes" id="UP000070558"/>
    </source>
</evidence>
<dbReference type="Gene3D" id="3.20.20.80">
    <property type="entry name" value="Glycosidases"/>
    <property type="match status" value="1"/>
</dbReference>
<organism evidence="12 13">
    <name type="scientific">Gardnerella vaginalis</name>
    <dbReference type="NCBI Taxonomy" id="2702"/>
    <lineage>
        <taxon>Bacteria</taxon>
        <taxon>Bacillati</taxon>
        <taxon>Actinomycetota</taxon>
        <taxon>Actinomycetes</taxon>
        <taxon>Bifidobacteriales</taxon>
        <taxon>Bifidobacteriaceae</taxon>
        <taxon>Gardnerella</taxon>
    </lineage>
</organism>
<sequence>MENMNTKNEETTKPASPLKRLAELMGVRSKFVGSDGVEHQIADSVLVKVLRSLCVEAQTDEQIEESTQKILNERHTRLVAPTVLHTVGKESEVSVNTGILEYPTAKLVLEDGSEYKGDLQILPSKNDVAIPVDGKFVATSLLKIPADVPMGYHTLRVSVADRVEESTLISAPESIDTIEKLEKDGKQIWGWMAQLYSIRSSKSWGVGDYADLADLLVKAKEKSGADFVLINPLHAGEPVAPLTPSPYLPVARSMVNVTYIRPESIPEYNLLSEQDRKSVDDLHSQVEPLNNDAQIIDRDAMWRVKMHALWIIFKSGMQSARAQEFEAFKKDMGDTLESYATWCLCYDKWGAPNGSDCWEKHLTKDSDEISALAKQFPDTLEFYRWLEWIAFGQLHDAQMAAKKAGMRIGIMSDMAVGVHPAGSEVWWNPERFANGACVGAPPDYFNQQGQNWSQPPLNPFELERTGFKTYRDMVHGMFASAGAVRIDHILGLFRLWWIPEGSTPGDGAYVYYDANVMLGILAIEATRANGVVVGEDLGVVPAEALEVLAKNKVLGCTVEWFEQRDGAFREPKKWREMTLASVNTHDLPPAAGYLNYEHVNIRERLNLLSGSVEEFRADAVKEHNAMLKMLVSGGFLSESVLEDESQHEQEIVEALYKALKAAPSKLLAASIVDATGEHRAQNQPGTNNEYPNWRIPLADADCNPVLLDDLFDLPRVKSLAQIMNK</sequence>
<dbReference type="SUPFAM" id="SSF51445">
    <property type="entry name" value="(Trans)glycosidases"/>
    <property type="match status" value="1"/>
</dbReference>
<evidence type="ECO:0000256" key="8">
    <source>
        <dbReference type="ARBA" id="ARBA00031423"/>
    </source>
</evidence>
<dbReference type="InterPro" id="IPR017853">
    <property type="entry name" value="GH"/>
</dbReference>
<keyword evidence="5 10" id="KW-0328">Glycosyltransferase</keyword>
<dbReference type="PATRIC" id="fig|2702.99.peg.578"/>
<dbReference type="Proteomes" id="UP000070558">
    <property type="component" value="Unassembled WGS sequence"/>
</dbReference>
<feature type="domain" description="MalQ N-terminal beta-sandwich" evidence="11">
    <location>
        <begin position="80"/>
        <end position="172"/>
    </location>
</feature>
<keyword evidence="7 10" id="KW-0119">Carbohydrate metabolism</keyword>
<gene>
    <name evidence="12" type="ORF">HMPREF3216_00589</name>
</gene>
<evidence type="ECO:0000313" key="12">
    <source>
        <dbReference type="EMBL" id="KXA18302.1"/>
    </source>
</evidence>
<name>A0A133NPS5_GARVA</name>
<evidence type="ECO:0000256" key="5">
    <source>
        <dbReference type="ARBA" id="ARBA00022676"/>
    </source>
</evidence>
<dbReference type="PANTHER" id="PTHR32438">
    <property type="entry name" value="4-ALPHA-GLUCANOTRANSFERASE DPE1, CHLOROPLASTIC/AMYLOPLASTIC"/>
    <property type="match status" value="1"/>
</dbReference>
<comment type="similarity">
    <text evidence="2 10">Belongs to the disproportionating enzyme family.</text>
</comment>
<evidence type="ECO:0000256" key="3">
    <source>
        <dbReference type="ARBA" id="ARBA00012560"/>
    </source>
</evidence>
<dbReference type="OrthoDB" id="9811841at2"/>
<protein>
    <recommendedName>
        <fullName evidence="4 10">4-alpha-glucanotransferase</fullName>
        <ecNumber evidence="3 10">2.4.1.25</ecNumber>
    </recommendedName>
    <alternativeName>
        <fullName evidence="8 10">Amylomaltase</fullName>
    </alternativeName>
    <alternativeName>
        <fullName evidence="9 10">Disproportionating enzyme</fullName>
    </alternativeName>
</protein>
<dbReference type="InterPro" id="IPR003385">
    <property type="entry name" value="Glyco_hydro_77"/>
</dbReference>
<evidence type="ECO:0000256" key="1">
    <source>
        <dbReference type="ARBA" id="ARBA00000439"/>
    </source>
</evidence>
<evidence type="ECO:0000256" key="10">
    <source>
        <dbReference type="RuleBase" id="RU361207"/>
    </source>
</evidence>
<evidence type="ECO:0000259" key="11">
    <source>
        <dbReference type="Pfam" id="PF21226"/>
    </source>
</evidence>
<dbReference type="InterPro" id="IPR048458">
    <property type="entry name" value="MalQ_N"/>
</dbReference>
<dbReference type="PANTHER" id="PTHR32438:SF5">
    <property type="entry name" value="4-ALPHA-GLUCANOTRANSFERASE DPE1, CHLOROPLASTIC_AMYLOPLASTIC"/>
    <property type="match status" value="1"/>
</dbReference>
<proteinExistence type="inferred from homology"/>
<dbReference type="Pfam" id="PF02446">
    <property type="entry name" value="Glyco_hydro_77"/>
    <property type="match status" value="1"/>
</dbReference>
<keyword evidence="6 10" id="KW-0808">Transferase</keyword>
<evidence type="ECO:0000256" key="9">
    <source>
        <dbReference type="ARBA" id="ARBA00031501"/>
    </source>
</evidence>
<accession>A0A133NPS5</accession>
<dbReference type="GO" id="GO:0004134">
    <property type="term" value="F:4-alpha-glucanotransferase activity"/>
    <property type="evidence" value="ECO:0007669"/>
    <property type="project" value="UniProtKB-EC"/>
</dbReference>
<evidence type="ECO:0000256" key="4">
    <source>
        <dbReference type="ARBA" id="ARBA00020295"/>
    </source>
</evidence>
<evidence type="ECO:0000256" key="6">
    <source>
        <dbReference type="ARBA" id="ARBA00022679"/>
    </source>
</evidence>
<dbReference type="EMBL" id="LRQA01000033">
    <property type="protein sequence ID" value="KXA18302.1"/>
    <property type="molecule type" value="Genomic_DNA"/>
</dbReference>
<evidence type="ECO:0000256" key="7">
    <source>
        <dbReference type="ARBA" id="ARBA00023277"/>
    </source>
</evidence>
<dbReference type="AlphaFoldDB" id="A0A133NPS5"/>
<reference evidence="12 13" key="1">
    <citation type="submission" date="2016-01" db="EMBL/GenBank/DDBJ databases">
        <authorList>
            <person name="Oliw E.H."/>
        </authorList>
    </citation>
    <scope>NUCLEOTIDE SEQUENCE [LARGE SCALE GENOMIC DNA]</scope>
    <source>
        <strain evidence="12 13">GED7760B</strain>
    </source>
</reference>
<dbReference type="EC" id="2.4.1.25" evidence="3 10"/>
<evidence type="ECO:0000256" key="2">
    <source>
        <dbReference type="ARBA" id="ARBA00005684"/>
    </source>
</evidence>
<comment type="caution">
    <text evidence="12">The sequence shown here is derived from an EMBL/GenBank/DDBJ whole genome shotgun (WGS) entry which is preliminary data.</text>
</comment>
<dbReference type="NCBIfam" id="TIGR00217">
    <property type="entry name" value="malQ"/>
    <property type="match status" value="1"/>
</dbReference>